<dbReference type="KEGG" id="pchm:VFPPC_17793"/>
<sequence length="64" mass="6981">MDGQLLAYFDTEYGVSAWLSGRASAHWEPKHAPCYVAELLTGMHLDADCSGPDFEFGLTEEDGA</sequence>
<comment type="caution">
    <text evidence="1">The sequence shown here is derived from an EMBL/GenBank/DDBJ whole genome shotgun (WGS) entry which is preliminary data.</text>
</comment>
<dbReference type="AlphaFoldDB" id="A0A219ARS1"/>
<accession>A0A219ARS1</accession>
<reference evidence="1 2" key="1">
    <citation type="journal article" date="2016" name="PLoS Pathog.">
        <title>Biosynthesis of antibiotic leucinostatins in bio-control fungus Purpureocillium lilacinum and their inhibition on phytophthora revealed by genome mining.</title>
        <authorList>
            <person name="Wang G."/>
            <person name="Liu Z."/>
            <person name="Lin R."/>
            <person name="Li E."/>
            <person name="Mao Z."/>
            <person name="Ling J."/>
            <person name="Yang Y."/>
            <person name="Yin W.B."/>
            <person name="Xie B."/>
        </authorList>
    </citation>
    <scope>NUCLEOTIDE SEQUENCE [LARGE SCALE GENOMIC DNA]</scope>
    <source>
        <strain evidence="1">170</strain>
    </source>
</reference>
<evidence type="ECO:0000313" key="1">
    <source>
        <dbReference type="EMBL" id="OWT43014.1"/>
    </source>
</evidence>
<dbReference type="GeneID" id="33936707"/>
<protein>
    <submittedName>
        <fullName evidence="1">Uncharacterized protein</fullName>
    </submittedName>
</protein>
<proteinExistence type="predicted"/>
<gene>
    <name evidence="1" type="ORF">VFPPC_17793</name>
</gene>
<evidence type="ECO:0000313" key="2">
    <source>
        <dbReference type="Proteomes" id="UP000078397"/>
    </source>
</evidence>
<keyword evidence="2" id="KW-1185">Reference proteome</keyword>
<name>A0A219ARS1_METCM</name>
<dbReference type="EMBL" id="LSBJ02000004">
    <property type="protein sequence ID" value="OWT43014.1"/>
    <property type="molecule type" value="Genomic_DNA"/>
</dbReference>
<organism evidence="1 2">
    <name type="scientific">Pochonia chlamydosporia 170</name>
    <dbReference type="NCBI Taxonomy" id="1380566"/>
    <lineage>
        <taxon>Eukaryota</taxon>
        <taxon>Fungi</taxon>
        <taxon>Dikarya</taxon>
        <taxon>Ascomycota</taxon>
        <taxon>Pezizomycotina</taxon>
        <taxon>Sordariomycetes</taxon>
        <taxon>Hypocreomycetidae</taxon>
        <taxon>Hypocreales</taxon>
        <taxon>Clavicipitaceae</taxon>
        <taxon>Pochonia</taxon>
    </lineage>
</organism>
<dbReference type="Proteomes" id="UP000078397">
    <property type="component" value="Unassembled WGS sequence"/>
</dbReference>
<dbReference type="RefSeq" id="XP_022285471.1">
    <property type="nucleotide sequence ID" value="XM_022429475.1"/>
</dbReference>